<keyword evidence="2" id="KW-1185">Reference proteome</keyword>
<sequence>MRGARPSLALFLLVPLLGGCLTSRAGLSTPAPLPVSPKVQALRGSIAPVASIKLSSRAEQAALDAEYQALQFGAVGQPVDWQSDGVTGQFIPTQLYRVGSQDCRGFTHVISKGGTRVKQVGSACRSGDDLWTPVA</sequence>
<dbReference type="EMBL" id="JACIEK010000001">
    <property type="protein sequence ID" value="MBB3996558.1"/>
    <property type="molecule type" value="Genomic_DNA"/>
</dbReference>
<dbReference type="PROSITE" id="PS51257">
    <property type="entry name" value="PROKAR_LIPOPROTEIN"/>
    <property type="match status" value="1"/>
</dbReference>
<gene>
    <name evidence="1" type="ORF">GGR04_000379</name>
</gene>
<name>A0A7W6H366_9HYPH</name>
<dbReference type="Proteomes" id="UP000542776">
    <property type="component" value="Unassembled WGS sequence"/>
</dbReference>
<dbReference type="RefSeq" id="WP_183197284.1">
    <property type="nucleotide sequence ID" value="NZ_JACIEK010000001.1"/>
</dbReference>
<evidence type="ECO:0000313" key="2">
    <source>
        <dbReference type="Proteomes" id="UP000542776"/>
    </source>
</evidence>
<dbReference type="AlphaFoldDB" id="A0A7W6H366"/>
<evidence type="ECO:0000313" key="1">
    <source>
        <dbReference type="EMBL" id="MBB3996558.1"/>
    </source>
</evidence>
<comment type="caution">
    <text evidence="1">The sequence shown here is derived from an EMBL/GenBank/DDBJ whole genome shotgun (WGS) entry which is preliminary data.</text>
</comment>
<accession>A0A7W6H366</accession>
<protein>
    <submittedName>
        <fullName evidence="1">Surface antigen</fullName>
    </submittedName>
</protein>
<proteinExistence type="predicted"/>
<organism evidence="1 2">
    <name type="scientific">Aureimonas pseudogalii</name>
    <dbReference type="NCBI Taxonomy" id="1744844"/>
    <lineage>
        <taxon>Bacteria</taxon>
        <taxon>Pseudomonadati</taxon>
        <taxon>Pseudomonadota</taxon>
        <taxon>Alphaproteobacteria</taxon>
        <taxon>Hyphomicrobiales</taxon>
        <taxon>Aurantimonadaceae</taxon>
        <taxon>Aureimonas</taxon>
    </lineage>
</organism>
<reference evidence="1 2" key="1">
    <citation type="submission" date="2020-08" db="EMBL/GenBank/DDBJ databases">
        <title>Genomic Encyclopedia of Type Strains, Phase IV (KMG-IV): sequencing the most valuable type-strain genomes for metagenomic binning, comparative biology and taxonomic classification.</title>
        <authorList>
            <person name="Goeker M."/>
        </authorList>
    </citation>
    <scope>NUCLEOTIDE SEQUENCE [LARGE SCALE GENOMIC DNA]</scope>
    <source>
        <strain evidence="1 2">DSM 102238</strain>
    </source>
</reference>